<dbReference type="InterPro" id="IPR002541">
    <property type="entry name" value="Cyt_c_assembly"/>
</dbReference>
<feature type="transmembrane region" description="Helical" evidence="1">
    <location>
        <begin position="206"/>
        <end position="223"/>
    </location>
</feature>
<keyword evidence="1" id="KW-0812">Transmembrane</keyword>
<gene>
    <name evidence="3" type="ORF">METZ01_LOCUS3978</name>
</gene>
<feature type="transmembrane region" description="Helical" evidence="1">
    <location>
        <begin position="88"/>
        <end position="109"/>
    </location>
</feature>
<accession>A0A381NAM6</accession>
<evidence type="ECO:0000259" key="2">
    <source>
        <dbReference type="Pfam" id="PF01578"/>
    </source>
</evidence>
<protein>
    <recommendedName>
        <fullName evidence="2">Cytochrome c assembly protein domain-containing protein</fullName>
    </recommendedName>
</protein>
<proteinExistence type="predicted"/>
<dbReference type="Pfam" id="PF01578">
    <property type="entry name" value="Cytochrom_C_asm"/>
    <property type="match status" value="1"/>
</dbReference>
<dbReference type="PANTHER" id="PTHR38034:SF1">
    <property type="entry name" value="INNER MEMBRANE PROTEIN YPJD"/>
    <property type="match status" value="1"/>
</dbReference>
<feature type="transmembrane region" description="Helical" evidence="1">
    <location>
        <begin position="121"/>
        <end position="145"/>
    </location>
</feature>
<feature type="transmembrane region" description="Helical" evidence="1">
    <location>
        <begin position="180"/>
        <end position="200"/>
    </location>
</feature>
<feature type="transmembrane region" description="Helical" evidence="1">
    <location>
        <begin position="235"/>
        <end position="253"/>
    </location>
</feature>
<sequence length="262" mass="29350">MPPLYIIPFATYLLAALLLTRYFTLDNITKRHRAVTNLLLLIACISHAYILKDYWQGDGIFFGLVTSTSFISWVVATLLFLTSLTKPVHVIGILVYPLTAVSVILLLLFPDTNSKLVSISIASHVFLSVGAYALLSIAVAQSILLKIQERLLHDHNINTFIDKLPPLQTMEDFFFQTLKMGCILLTLSLASGFIFVVEFFEQNLSYKTFLSVIAWIVFVGIAIGHKMFGWRGRNAILATQIAFSVLVLAYFGTKLVLERLIT</sequence>
<dbReference type="GO" id="GO:0017004">
    <property type="term" value="P:cytochrome complex assembly"/>
    <property type="evidence" value="ECO:0007669"/>
    <property type="project" value="InterPro"/>
</dbReference>
<dbReference type="AlphaFoldDB" id="A0A381NAM6"/>
<dbReference type="EMBL" id="UINC01000207">
    <property type="protein sequence ID" value="SUZ51124.1"/>
    <property type="molecule type" value="Genomic_DNA"/>
</dbReference>
<dbReference type="GO" id="GO:0020037">
    <property type="term" value="F:heme binding"/>
    <property type="evidence" value="ECO:0007669"/>
    <property type="project" value="InterPro"/>
</dbReference>
<evidence type="ECO:0000256" key="1">
    <source>
        <dbReference type="SAM" id="Phobius"/>
    </source>
</evidence>
<keyword evidence="1" id="KW-1133">Transmembrane helix</keyword>
<name>A0A381NAM6_9ZZZZ</name>
<keyword evidence="1" id="KW-0472">Membrane</keyword>
<evidence type="ECO:0000313" key="3">
    <source>
        <dbReference type="EMBL" id="SUZ51124.1"/>
    </source>
</evidence>
<organism evidence="3">
    <name type="scientific">marine metagenome</name>
    <dbReference type="NCBI Taxonomy" id="408172"/>
    <lineage>
        <taxon>unclassified sequences</taxon>
        <taxon>metagenomes</taxon>
        <taxon>ecological metagenomes</taxon>
    </lineage>
</organism>
<reference evidence="3" key="1">
    <citation type="submission" date="2018-05" db="EMBL/GenBank/DDBJ databases">
        <authorList>
            <person name="Lanie J.A."/>
            <person name="Ng W.-L."/>
            <person name="Kazmierczak K.M."/>
            <person name="Andrzejewski T.M."/>
            <person name="Davidsen T.M."/>
            <person name="Wayne K.J."/>
            <person name="Tettelin H."/>
            <person name="Glass J.I."/>
            <person name="Rusch D."/>
            <person name="Podicherti R."/>
            <person name="Tsui H.-C.T."/>
            <person name="Winkler M.E."/>
        </authorList>
    </citation>
    <scope>NUCLEOTIDE SEQUENCE</scope>
</reference>
<dbReference type="PANTHER" id="PTHR38034">
    <property type="entry name" value="INNER MEMBRANE PROTEIN YPJD"/>
    <property type="match status" value="1"/>
</dbReference>
<dbReference type="InterPro" id="IPR052372">
    <property type="entry name" value="YpjD/HemX"/>
</dbReference>
<feature type="transmembrane region" description="Helical" evidence="1">
    <location>
        <begin position="60"/>
        <end position="81"/>
    </location>
</feature>
<feature type="domain" description="Cytochrome c assembly protein" evidence="2">
    <location>
        <begin position="64"/>
        <end position="260"/>
    </location>
</feature>
<feature type="transmembrane region" description="Helical" evidence="1">
    <location>
        <begin position="6"/>
        <end position="23"/>
    </location>
</feature>